<evidence type="ECO:0000313" key="1">
    <source>
        <dbReference type="EMBL" id="RXE57555.1"/>
    </source>
</evidence>
<name>A0A4Q0I1M9_9FIRM</name>
<dbReference type="RefSeq" id="WP_128706571.1">
    <property type="nucleotide sequence ID" value="NZ_RLII01000061.1"/>
</dbReference>
<dbReference type="AlphaFoldDB" id="A0A4Q0I1M9"/>
<evidence type="ECO:0000313" key="2">
    <source>
        <dbReference type="Proteomes" id="UP000289166"/>
    </source>
</evidence>
<sequence length="137" mass="16056">MTENPTTRILSKEDTIATIKSTRRYVEKLMKNDPIAQNYLSRGRYDNYGTYFHNRVFKRVRSANIEGLEIDKAIIRPGSTGGKGNTRRPDFQWQQGTADYELWDLKPNNASPQFWSDQFQDLMDWTGQITTPLKYNR</sequence>
<dbReference type="EMBL" id="RLII01000061">
    <property type="protein sequence ID" value="RXE57555.1"/>
    <property type="molecule type" value="Genomic_DNA"/>
</dbReference>
<protein>
    <submittedName>
        <fullName evidence="1">Uncharacterized protein</fullName>
    </submittedName>
</protein>
<reference evidence="2" key="1">
    <citation type="submission" date="2018-11" db="EMBL/GenBank/DDBJ databases">
        <title>Genome sequencing of a novel mesophilic and cellulolytic organism within the genus Hungateiclostridium.</title>
        <authorList>
            <person name="Rettenmaier R."/>
            <person name="Liebl W."/>
            <person name="Zverlov V."/>
        </authorList>
    </citation>
    <scope>NUCLEOTIDE SEQUENCE [LARGE SCALE GENOMIC DNA]</scope>
    <source>
        <strain evidence="2">N2K1</strain>
    </source>
</reference>
<comment type="caution">
    <text evidence="1">The sequence shown here is derived from an EMBL/GenBank/DDBJ whole genome shotgun (WGS) entry which is preliminary data.</text>
</comment>
<proteinExistence type="predicted"/>
<gene>
    <name evidence="1" type="ORF">EFD62_17105</name>
</gene>
<keyword evidence="2" id="KW-1185">Reference proteome</keyword>
<dbReference type="Proteomes" id="UP000289166">
    <property type="component" value="Unassembled WGS sequence"/>
</dbReference>
<organism evidence="1 2">
    <name type="scientific">Acetivibrio mesophilus</name>
    <dbReference type="NCBI Taxonomy" id="2487273"/>
    <lineage>
        <taxon>Bacteria</taxon>
        <taxon>Bacillati</taxon>
        <taxon>Bacillota</taxon>
        <taxon>Clostridia</taxon>
        <taxon>Eubacteriales</taxon>
        <taxon>Oscillospiraceae</taxon>
        <taxon>Acetivibrio</taxon>
    </lineage>
</organism>
<accession>A0A4Q0I1M9</accession>